<dbReference type="GO" id="GO:0080025">
    <property type="term" value="F:phosphatidylinositol-3,5-bisphosphate binding"/>
    <property type="evidence" value="ECO:0007669"/>
    <property type="project" value="TreeGrafter"/>
</dbReference>
<evidence type="ECO:0000313" key="8">
    <source>
        <dbReference type="EMBL" id="EGD82065.1"/>
    </source>
</evidence>
<gene>
    <name evidence="8" type="ORF">PTSG_02746</name>
</gene>
<dbReference type="RefSeq" id="XP_004996248.1">
    <property type="nucleotide sequence ID" value="XM_004996191.1"/>
</dbReference>
<dbReference type="PANTHER" id="PTHR10407:SF15">
    <property type="entry name" value="HUNTINGTIN INTERACTING PROTEIN 1"/>
    <property type="match status" value="1"/>
</dbReference>
<dbReference type="GO" id="GO:0051015">
    <property type="term" value="F:actin filament binding"/>
    <property type="evidence" value="ECO:0007669"/>
    <property type="project" value="TreeGrafter"/>
</dbReference>
<keyword evidence="9" id="KW-1185">Reference proteome</keyword>
<dbReference type="SMART" id="SM00273">
    <property type="entry name" value="ENTH"/>
    <property type="match status" value="1"/>
</dbReference>
<dbReference type="Pfam" id="PF07651">
    <property type="entry name" value="ANTH"/>
    <property type="match status" value="1"/>
</dbReference>
<dbReference type="InterPro" id="IPR035964">
    <property type="entry name" value="I/LWEQ_dom_sf"/>
</dbReference>
<dbReference type="Gene3D" id="1.20.1410.10">
    <property type="entry name" value="I/LWEQ domain"/>
    <property type="match status" value="2"/>
</dbReference>
<name>F2U371_SALR5</name>
<comment type="subcellular location">
    <subcellularLocation>
        <location evidence="1">Cytoplasm</location>
    </subcellularLocation>
</comment>
<feature type="coiled-coil region" evidence="5">
    <location>
        <begin position="488"/>
        <end position="697"/>
    </location>
</feature>
<dbReference type="InParanoid" id="F2U371"/>
<dbReference type="eggNOG" id="KOG0980">
    <property type="taxonomic scope" value="Eukaryota"/>
</dbReference>
<dbReference type="GO" id="GO:0043325">
    <property type="term" value="F:phosphatidylinositol-3,4-bisphosphate binding"/>
    <property type="evidence" value="ECO:0007669"/>
    <property type="project" value="TreeGrafter"/>
</dbReference>
<dbReference type="GO" id="GO:0035615">
    <property type="term" value="F:clathrin adaptor activity"/>
    <property type="evidence" value="ECO:0007669"/>
    <property type="project" value="TreeGrafter"/>
</dbReference>
<dbReference type="SUPFAM" id="SSF48464">
    <property type="entry name" value="ENTH/VHS domain"/>
    <property type="match status" value="1"/>
</dbReference>
<comment type="similarity">
    <text evidence="2">Belongs to the SLA2 family.</text>
</comment>
<dbReference type="Gene3D" id="1.10.287.1490">
    <property type="match status" value="1"/>
</dbReference>
<feature type="region of interest" description="Disordered" evidence="6">
    <location>
        <begin position="193"/>
        <end position="217"/>
    </location>
</feature>
<reference evidence="8" key="1">
    <citation type="submission" date="2009-08" db="EMBL/GenBank/DDBJ databases">
        <title>Annotation of Salpingoeca rosetta.</title>
        <authorList>
            <consortium name="The Broad Institute Genome Sequencing Platform"/>
            <person name="Russ C."/>
            <person name="Cuomo C."/>
            <person name="Burger G."/>
            <person name="Gray M.W."/>
            <person name="Holland P.W.H."/>
            <person name="King N."/>
            <person name="Lang F.B.F."/>
            <person name="Roger A.J."/>
            <person name="Ruiz-Trillo I."/>
            <person name="Young S.K."/>
            <person name="Zeng Q."/>
            <person name="Gargeya S."/>
            <person name="Alvarado L."/>
            <person name="Berlin A."/>
            <person name="Chapman S.B."/>
            <person name="Chen Z."/>
            <person name="Freedman E."/>
            <person name="Gellesch M."/>
            <person name="Goldberg J."/>
            <person name="Griggs A."/>
            <person name="Gujja S."/>
            <person name="Heilman E."/>
            <person name="Heiman D."/>
            <person name="Howarth C."/>
            <person name="Mehta T."/>
            <person name="Neiman D."/>
            <person name="Pearson M."/>
            <person name="Roberts A."/>
            <person name="Saif S."/>
            <person name="Shea T."/>
            <person name="Shenoy N."/>
            <person name="Sisk P."/>
            <person name="Stolte C."/>
            <person name="Sykes S."/>
            <person name="White J."/>
            <person name="Yandava C."/>
            <person name="Haas B."/>
            <person name="Nusbaum C."/>
            <person name="Birren B."/>
        </authorList>
    </citation>
    <scope>NUCLEOTIDE SEQUENCE [LARGE SCALE GENOMIC DNA]</scope>
    <source>
        <strain evidence="8">ATCC 50818</strain>
    </source>
</reference>
<feature type="region of interest" description="Disordered" evidence="6">
    <location>
        <begin position="1"/>
        <end position="20"/>
    </location>
</feature>
<feature type="coiled-coil region" evidence="5">
    <location>
        <begin position="432"/>
        <end position="462"/>
    </location>
</feature>
<feature type="compositionally biased region" description="Gly residues" evidence="6">
    <location>
        <begin position="196"/>
        <end position="205"/>
    </location>
</feature>
<proteinExistence type="inferred from homology"/>
<dbReference type="AlphaFoldDB" id="F2U371"/>
<dbReference type="InterPro" id="IPR002558">
    <property type="entry name" value="ILWEQ_dom"/>
</dbReference>
<feature type="domain" description="I/LWEQ" evidence="7">
    <location>
        <begin position="1014"/>
        <end position="1260"/>
    </location>
</feature>
<dbReference type="Proteomes" id="UP000007799">
    <property type="component" value="Unassembled WGS sequence"/>
</dbReference>
<dbReference type="PROSITE" id="PS50945">
    <property type="entry name" value="I_LWEQ"/>
    <property type="match status" value="1"/>
</dbReference>
<dbReference type="InterPro" id="IPR011417">
    <property type="entry name" value="ANTH_dom"/>
</dbReference>
<evidence type="ECO:0000256" key="5">
    <source>
        <dbReference type="SAM" id="Coils"/>
    </source>
</evidence>
<keyword evidence="3" id="KW-0963">Cytoplasm</keyword>
<evidence type="ECO:0000256" key="3">
    <source>
        <dbReference type="ARBA" id="ARBA00022490"/>
    </source>
</evidence>
<dbReference type="InterPro" id="IPR008942">
    <property type="entry name" value="ENTH_VHS"/>
</dbReference>
<evidence type="ECO:0000256" key="6">
    <source>
        <dbReference type="SAM" id="MobiDB-lite"/>
    </source>
</evidence>
<dbReference type="STRING" id="946362.F2U371"/>
<dbReference type="OrthoDB" id="10262320at2759"/>
<evidence type="ECO:0000256" key="1">
    <source>
        <dbReference type="ARBA" id="ARBA00004496"/>
    </source>
</evidence>
<protein>
    <submittedName>
        <fullName evidence="8">HIP1 protein</fullName>
    </submittedName>
</protein>
<dbReference type="Gene3D" id="1.25.40.90">
    <property type="match status" value="1"/>
</dbReference>
<dbReference type="GeneID" id="16076834"/>
<keyword evidence="4" id="KW-0009">Actin-binding</keyword>
<dbReference type="Pfam" id="PF01608">
    <property type="entry name" value="I_LWEQ"/>
    <property type="match status" value="1"/>
</dbReference>
<dbReference type="SUPFAM" id="SSF109885">
    <property type="entry name" value="I/LWEQ domain"/>
    <property type="match status" value="1"/>
</dbReference>
<dbReference type="GO" id="GO:0030864">
    <property type="term" value="C:cortical actin cytoskeleton"/>
    <property type="evidence" value="ECO:0007669"/>
    <property type="project" value="TreeGrafter"/>
</dbReference>
<feature type="compositionally biased region" description="Polar residues" evidence="6">
    <location>
        <begin position="349"/>
        <end position="367"/>
    </location>
</feature>
<dbReference type="GO" id="GO:0007015">
    <property type="term" value="P:actin filament organization"/>
    <property type="evidence" value="ECO:0007669"/>
    <property type="project" value="TreeGrafter"/>
</dbReference>
<feature type="coiled-coil region" evidence="5">
    <location>
        <begin position="723"/>
        <end position="881"/>
    </location>
</feature>
<evidence type="ECO:0000256" key="4">
    <source>
        <dbReference type="ARBA" id="ARBA00023203"/>
    </source>
</evidence>
<dbReference type="EMBL" id="GL832960">
    <property type="protein sequence ID" value="EGD82065.1"/>
    <property type="molecule type" value="Genomic_DNA"/>
</dbReference>
<organism evidence="9">
    <name type="scientific">Salpingoeca rosetta (strain ATCC 50818 / BSB-021)</name>
    <dbReference type="NCBI Taxonomy" id="946362"/>
    <lineage>
        <taxon>Eukaryota</taxon>
        <taxon>Choanoflagellata</taxon>
        <taxon>Craspedida</taxon>
        <taxon>Salpingoecidae</taxon>
        <taxon>Salpingoeca</taxon>
    </lineage>
</organism>
<dbReference type="SMART" id="SM00307">
    <property type="entry name" value="ILWEQ"/>
    <property type="match status" value="1"/>
</dbReference>
<dbReference type="GO" id="GO:0032051">
    <property type="term" value="F:clathrin light chain binding"/>
    <property type="evidence" value="ECO:0007669"/>
    <property type="project" value="TreeGrafter"/>
</dbReference>
<evidence type="ECO:0000313" key="9">
    <source>
        <dbReference type="Proteomes" id="UP000007799"/>
    </source>
</evidence>
<dbReference type="KEGG" id="sre:PTSG_02746"/>
<feature type="region of interest" description="Disordered" evidence="6">
    <location>
        <begin position="330"/>
        <end position="367"/>
    </location>
</feature>
<dbReference type="GO" id="GO:0030136">
    <property type="term" value="C:clathrin-coated vesicle"/>
    <property type="evidence" value="ECO:0007669"/>
    <property type="project" value="TreeGrafter"/>
</dbReference>
<dbReference type="GO" id="GO:0048268">
    <property type="term" value="P:clathrin coat assembly"/>
    <property type="evidence" value="ECO:0007669"/>
    <property type="project" value="TreeGrafter"/>
</dbReference>
<evidence type="ECO:0000256" key="2">
    <source>
        <dbReference type="ARBA" id="ARBA00010135"/>
    </source>
</evidence>
<dbReference type="InterPro" id="IPR030224">
    <property type="entry name" value="Sla2_fam"/>
</dbReference>
<accession>F2U371</accession>
<sequence>MSSIMLGSKQRRTAPAPGVEGDMQHLIGRVLSKEEVAPKDKYVVALLSMVKEDDRLDMFFSLAMKSPLLKEKQTVVWKALGLIHRLMHCLERPDFQRLINDHCDSINFLRRLCDHETSVYAKASSVLGQLLLLKANFHQQYTEFAGNMAAEASASQVIEKYGKDLVMRLLEMQQLNIACMTVVMSLTEAMPSTSGSGAGSGGSGGATSKQHRGLQGRHRHLTMNQSQACLLWSILNVVLESVSVYEACFQLLVYMNRTGRDTAGVDHMFQTQHLKLRSTYATVRKHPYLSSKLYTLDLGPQPPSLTAESGGSGTALPARVQPTRSPFAADFEGNDSNPASPDVVRRKTVSGNMRSPTVQRRGQQADSDQVRELKHEQEVLKATIASLEDYIRDLSKGLTHVDPDVVAAIQRDALGEGRDKLTAMHGTALTLKQRYEQVVEDNERLLARVEELEEQLSEDALNTSTQNRDFEAELSQARHATEMQTALVASLSDINADLQKQLDEAETQVLTMKQEMSQQEETVTQLRRDLTAKVELVERAGAQQSSAEGELKEARDEGSRLQAEAAELRRAADVARSEAELARTQLSTMTKERDLLASRVTQLKADVAEEEARRAEVEQALDAAEQRVEEATQRAISSTSHELEVHNALQQLKKEHATTREELAASKRQAEHLEEEVSRARKEVADAQAAHEDAVAKLKQDVRERDDKLVAALSHDASSARELQQLQARLDEVGTALSAAEKRAHAAEKAAEEAQGRAAVAVEERERVEAARKEREAELETEVAEQRTRADAAVKELAHARERWAEERKKLEGEVARLRARVETVAQEQQAAAEQAREAGTQADALQQQVIELRTAHKSEVERMQLRHQQAVEELQSKQTKAAAQAKQAVVQQRTHMTMSIADALASIVTPSRVDVQATMTALNTELEQLHTAVAKAAAAAAAANNSNNKNADVNANAIDDDAAEASVVVGDAVRAGALLNRVCSHVQLLLEEDGLPSTHPAARTCDTAVDTFKALLEGIRSSGTTPEMVQALQAAVQELAMSSTQLVDLQQTQENLLEQQMSDAATVVDDASRRIQALLHDAQSAAEKETLKVNEKILDQSVQLTALIKQLVATSSVLQQEIVSDETSQGKVWDTADRTVSGSGKLEEIMVCGQEITASTAQLVSASRVKARPRSEKKAELETCSRQVHTATQELIEAVRDACQRAREVHSAQDYLKLTITQARRLQMDSQVRVKELEYELLQEQERLRQLRKAHYHLSETASVNSERASKRNSMVAA</sequence>
<evidence type="ECO:0000259" key="7">
    <source>
        <dbReference type="PROSITE" id="PS50945"/>
    </source>
</evidence>
<dbReference type="InterPro" id="IPR013809">
    <property type="entry name" value="ENTH"/>
</dbReference>
<dbReference type="OMA" id="CEEAHES"/>
<dbReference type="PANTHER" id="PTHR10407">
    <property type="entry name" value="HUNTINGTIN INTERACTING PROTEIN 1"/>
    <property type="match status" value="1"/>
</dbReference>
<dbReference type="GO" id="GO:0006897">
    <property type="term" value="P:endocytosis"/>
    <property type="evidence" value="ECO:0007669"/>
    <property type="project" value="InterPro"/>
</dbReference>
<keyword evidence="5" id="KW-0175">Coiled coil</keyword>